<dbReference type="Pfam" id="PF03109">
    <property type="entry name" value="ABC1"/>
    <property type="match status" value="1"/>
</dbReference>
<evidence type="ECO:0000256" key="8">
    <source>
        <dbReference type="ARBA" id="ARBA00022741"/>
    </source>
</evidence>
<dbReference type="InterPro" id="IPR004147">
    <property type="entry name" value="ABC1_dom"/>
</dbReference>
<dbReference type="InterPro" id="IPR045308">
    <property type="entry name" value="UbiB_bact"/>
</dbReference>
<dbReference type="GO" id="GO:0006744">
    <property type="term" value="P:ubiquinone biosynthetic process"/>
    <property type="evidence" value="ECO:0007669"/>
    <property type="project" value="UniProtKB-UniPathway"/>
</dbReference>
<dbReference type="SUPFAM" id="SSF56112">
    <property type="entry name" value="Protein kinase-like (PK-like)"/>
    <property type="match status" value="1"/>
</dbReference>
<comment type="pathway">
    <text evidence="1">Cofactor biosynthesis; ubiquinone biosynthesis [regulation].</text>
</comment>
<sequence>MINFIANTFRLLRILLILLLSGVPYSLLKLVLSNNSSRERTIREMGNQINNFLLRSGPSFVKLGQTLSTRPDIIGESLSSSLSKLQDKVPPFNFAGVERTLEKEFKTSLDNLFKEFDKTPVAAASIAQVHKAVTFDNEPVAVKILRPNIEKKFNNDLKLFYFITEFLLFFFPHLKSFKLDQVVKTLEHSVSIETDLRIEGAAADQLRENFANDDSVYIPQMRWDLTSKRVLTQEWIDGIPINERQKLIKAGHNLQQIAKNLAITFFNQAYRDGFFHADIHPGNVMINSAGKIVLIDFGIMGSLEKEDRVFVAKILYGFITRDYKAVSDIHFEMGYVPHMQSREIFALACRSVGEPIVGMPVNKISIGKLLKQLFEISKKFDMNIQPKFLLLQKTLVTVEGTGQSLYPEVNMWQLAEPWIKDWARQNFGIKARIKDTKANIIKFSHDLPKAVDKMLSFFDKMEKNVDTQGLKINNRPEPKTMPFSSLKIIAIFIVGISIGLMF</sequence>
<keyword evidence="4" id="KW-0997">Cell inner membrane</keyword>
<dbReference type="InterPro" id="IPR050154">
    <property type="entry name" value="UbiB_kinase"/>
</dbReference>
<keyword evidence="6" id="KW-0831">Ubiquinone biosynthesis</keyword>
<dbReference type="OrthoDB" id="9795390at2"/>
<comment type="caution">
    <text evidence="15">The sequence shown here is derived from an EMBL/GenBank/DDBJ whole genome shotgun (WGS) entry which is preliminary data.</text>
</comment>
<dbReference type="RefSeq" id="WP_053332710.1">
    <property type="nucleotide sequence ID" value="NZ_JSWE01000180.1"/>
</dbReference>
<dbReference type="PROSITE" id="PS50011">
    <property type="entry name" value="PROTEIN_KINASE_DOM"/>
    <property type="match status" value="1"/>
</dbReference>
<protein>
    <submittedName>
        <fullName evidence="15">Protein kinase</fullName>
    </submittedName>
</protein>
<keyword evidence="16" id="KW-1185">Reference proteome</keyword>
<evidence type="ECO:0000259" key="14">
    <source>
        <dbReference type="PROSITE" id="PS50011"/>
    </source>
</evidence>
<evidence type="ECO:0000256" key="1">
    <source>
        <dbReference type="ARBA" id="ARBA00005020"/>
    </source>
</evidence>
<keyword evidence="10" id="KW-0067">ATP-binding</keyword>
<feature type="transmembrane region" description="Helical" evidence="13">
    <location>
        <begin position="12"/>
        <end position="32"/>
    </location>
</feature>
<dbReference type="PANTHER" id="PTHR10566">
    <property type="entry name" value="CHAPERONE-ACTIVITY OF BC1 COMPLEX CABC1 -RELATED"/>
    <property type="match status" value="1"/>
</dbReference>
<keyword evidence="7 13" id="KW-0812">Transmembrane</keyword>
<organism evidence="15 16">
    <name type="scientific">Candidatus Jidaibacter acanthamoebae</name>
    <dbReference type="NCBI Taxonomy" id="86105"/>
    <lineage>
        <taxon>Bacteria</taxon>
        <taxon>Pseudomonadati</taxon>
        <taxon>Pseudomonadota</taxon>
        <taxon>Alphaproteobacteria</taxon>
        <taxon>Rickettsiales</taxon>
        <taxon>Candidatus Midichloriaceae</taxon>
        <taxon>Candidatus Jidaibacter</taxon>
    </lineage>
</organism>
<dbReference type="AlphaFoldDB" id="A0A0C1MRB8"/>
<dbReference type="InterPro" id="IPR011009">
    <property type="entry name" value="Kinase-like_dom_sf"/>
</dbReference>
<dbReference type="EMBL" id="JSWE01000180">
    <property type="protein sequence ID" value="KIE04577.1"/>
    <property type="molecule type" value="Genomic_DNA"/>
</dbReference>
<proteinExistence type="inferred from homology"/>
<accession>A0A0C1MRB8</accession>
<evidence type="ECO:0000256" key="12">
    <source>
        <dbReference type="ARBA" id="ARBA00023136"/>
    </source>
</evidence>
<evidence type="ECO:0000313" key="15">
    <source>
        <dbReference type="EMBL" id="KIE04577.1"/>
    </source>
</evidence>
<dbReference type="GO" id="GO:0005524">
    <property type="term" value="F:ATP binding"/>
    <property type="evidence" value="ECO:0007669"/>
    <property type="project" value="UniProtKB-KW"/>
</dbReference>
<name>A0A0C1MRB8_9RICK</name>
<evidence type="ECO:0000256" key="10">
    <source>
        <dbReference type="ARBA" id="ARBA00022840"/>
    </source>
</evidence>
<dbReference type="InterPro" id="IPR000719">
    <property type="entry name" value="Prot_kinase_dom"/>
</dbReference>
<keyword evidence="5" id="KW-0808">Transferase</keyword>
<dbReference type="UniPathway" id="UPA00232"/>
<dbReference type="InterPro" id="IPR010232">
    <property type="entry name" value="UbiB"/>
</dbReference>
<dbReference type="Gene3D" id="1.10.510.10">
    <property type="entry name" value="Transferase(Phosphotransferase) domain 1"/>
    <property type="match status" value="1"/>
</dbReference>
<evidence type="ECO:0000256" key="9">
    <source>
        <dbReference type="ARBA" id="ARBA00022777"/>
    </source>
</evidence>
<keyword evidence="8" id="KW-0547">Nucleotide-binding</keyword>
<evidence type="ECO:0000256" key="13">
    <source>
        <dbReference type="SAM" id="Phobius"/>
    </source>
</evidence>
<evidence type="ECO:0000256" key="2">
    <source>
        <dbReference type="ARBA" id="ARBA00009670"/>
    </source>
</evidence>
<gene>
    <name evidence="15" type="primary">ubiB_2</name>
    <name evidence="15" type="ORF">NF27_HJ00300</name>
</gene>
<reference evidence="15 16" key="1">
    <citation type="submission" date="2014-11" db="EMBL/GenBank/DDBJ databases">
        <title>A Rickettsiales Symbiont of Amoebae With Ancient Features.</title>
        <authorList>
            <person name="Schulz F."/>
            <person name="Martijn J."/>
            <person name="Wascher F."/>
            <person name="Kostanjsek R."/>
            <person name="Ettema T.J."/>
            <person name="Horn M."/>
        </authorList>
    </citation>
    <scope>NUCLEOTIDE SEQUENCE [LARGE SCALE GENOMIC DNA]</scope>
    <source>
        <strain evidence="15 16">UWC36</strain>
    </source>
</reference>
<evidence type="ECO:0000256" key="4">
    <source>
        <dbReference type="ARBA" id="ARBA00022519"/>
    </source>
</evidence>
<dbReference type="Proteomes" id="UP000031258">
    <property type="component" value="Unassembled WGS sequence"/>
</dbReference>
<evidence type="ECO:0000256" key="11">
    <source>
        <dbReference type="ARBA" id="ARBA00022989"/>
    </source>
</evidence>
<keyword evidence="9 15" id="KW-0418">Kinase</keyword>
<keyword evidence="12 13" id="KW-0472">Membrane</keyword>
<dbReference type="CDD" id="cd13972">
    <property type="entry name" value="UbiB"/>
    <property type="match status" value="1"/>
</dbReference>
<keyword evidence="11 13" id="KW-1133">Transmembrane helix</keyword>
<evidence type="ECO:0000256" key="5">
    <source>
        <dbReference type="ARBA" id="ARBA00022679"/>
    </source>
</evidence>
<dbReference type="PANTHER" id="PTHR10566:SF113">
    <property type="entry name" value="PROTEIN ACTIVITY OF BC1 COMPLEX KINASE 7, CHLOROPLASTIC"/>
    <property type="match status" value="1"/>
</dbReference>
<feature type="domain" description="Protein kinase" evidence="14">
    <location>
        <begin position="83"/>
        <end position="419"/>
    </location>
</feature>
<dbReference type="STRING" id="86105.NF27_HJ00300"/>
<evidence type="ECO:0000313" key="16">
    <source>
        <dbReference type="Proteomes" id="UP000031258"/>
    </source>
</evidence>
<comment type="similarity">
    <text evidence="2">Belongs to the protein kinase superfamily. ADCK protein kinase family.</text>
</comment>
<evidence type="ECO:0000256" key="6">
    <source>
        <dbReference type="ARBA" id="ARBA00022688"/>
    </source>
</evidence>
<dbReference type="GO" id="GO:0004672">
    <property type="term" value="F:protein kinase activity"/>
    <property type="evidence" value="ECO:0007669"/>
    <property type="project" value="InterPro"/>
</dbReference>
<dbReference type="NCBIfam" id="TIGR01982">
    <property type="entry name" value="UbiB"/>
    <property type="match status" value="1"/>
</dbReference>
<evidence type="ECO:0000256" key="3">
    <source>
        <dbReference type="ARBA" id="ARBA00022475"/>
    </source>
</evidence>
<evidence type="ECO:0000256" key="7">
    <source>
        <dbReference type="ARBA" id="ARBA00022692"/>
    </source>
</evidence>
<dbReference type="PATRIC" id="fig|86105.3.peg.1596"/>
<keyword evidence="3" id="KW-1003">Cell membrane</keyword>